<protein>
    <submittedName>
        <fullName evidence="1">Uncharacterized protein</fullName>
    </submittedName>
</protein>
<name>A0A5J5IEM1_9BACT</name>
<proteinExistence type="predicted"/>
<reference evidence="1 2" key="1">
    <citation type="submission" date="2019-09" db="EMBL/GenBank/DDBJ databases">
        <title>Draft genome sequence of Ginsengibacter sp. BR5-29.</title>
        <authorList>
            <person name="Im W.-T."/>
        </authorList>
    </citation>
    <scope>NUCLEOTIDE SEQUENCE [LARGE SCALE GENOMIC DNA]</scope>
    <source>
        <strain evidence="1 2">BR5-29</strain>
    </source>
</reference>
<dbReference type="RefSeq" id="WP_150416161.1">
    <property type="nucleotide sequence ID" value="NZ_VYQF01000006.1"/>
</dbReference>
<comment type="caution">
    <text evidence="1">The sequence shown here is derived from an EMBL/GenBank/DDBJ whole genome shotgun (WGS) entry which is preliminary data.</text>
</comment>
<accession>A0A5J5IEM1</accession>
<dbReference type="AlphaFoldDB" id="A0A5J5IEM1"/>
<organism evidence="1 2">
    <name type="scientific">Ginsengibacter hankyongi</name>
    <dbReference type="NCBI Taxonomy" id="2607284"/>
    <lineage>
        <taxon>Bacteria</taxon>
        <taxon>Pseudomonadati</taxon>
        <taxon>Bacteroidota</taxon>
        <taxon>Chitinophagia</taxon>
        <taxon>Chitinophagales</taxon>
        <taxon>Chitinophagaceae</taxon>
        <taxon>Ginsengibacter</taxon>
    </lineage>
</organism>
<dbReference type="EMBL" id="VYQF01000006">
    <property type="protein sequence ID" value="KAA9037233.1"/>
    <property type="molecule type" value="Genomic_DNA"/>
</dbReference>
<evidence type="ECO:0000313" key="2">
    <source>
        <dbReference type="Proteomes" id="UP000326903"/>
    </source>
</evidence>
<gene>
    <name evidence="1" type="ORF">FW778_17555</name>
</gene>
<sequence>MRKIILILLIFQVACHQGMENKPVENIPVPVRSDSVDTQNLKYPIKKGVSVDSLAGEKTMGEKTK</sequence>
<keyword evidence="2" id="KW-1185">Reference proteome</keyword>
<evidence type="ECO:0000313" key="1">
    <source>
        <dbReference type="EMBL" id="KAA9037233.1"/>
    </source>
</evidence>
<dbReference type="Proteomes" id="UP000326903">
    <property type="component" value="Unassembled WGS sequence"/>
</dbReference>